<feature type="compositionally biased region" description="Low complexity" evidence="1">
    <location>
        <begin position="42"/>
        <end position="52"/>
    </location>
</feature>
<proteinExistence type="predicted"/>
<dbReference type="PANTHER" id="PTHR21377:SF0">
    <property type="entry name" value="PROTEIN FAM210B, MITOCHONDRIAL"/>
    <property type="match status" value="1"/>
</dbReference>
<gene>
    <name evidence="3" type="ORF">MNOR_LOCUS37333</name>
</gene>
<dbReference type="InterPro" id="IPR009688">
    <property type="entry name" value="FAM210A/B-like_dom"/>
</dbReference>
<evidence type="ECO:0000313" key="3">
    <source>
        <dbReference type="EMBL" id="CAL4197998.1"/>
    </source>
</evidence>
<dbReference type="EMBL" id="CAXKWB010074365">
    <property type="protein sequence ID" value="CAL4197998.1"/>
    <property type="molecule type" value="Genomic_DNA"/>
</dbReference>
<dbReference type="AlphaFoldDB" id="A0AAV2SK52"/>
<dbReference type="GO" id="GO:0005739">
    <property type="term" value="C:mitochondrion"/>
    <property type="evidence" value="ECO:0007669"/>
    <property type="project" value="TreeGrafter"/>
</dbReference>
<feature type="region of interest" description="Disordered" evidence="1">
    <location>
        <begin position="28"/>
        <end position="52"/>
    </location>
</feature>
<evidence type="ECO:0000259" key="2">
    <source>
        <dbReference type="Pfam" id="PF06916"/>
    </source>
</evidence>
<comment type="caution">
    <text evidence="3">The sequence shown here is derived from an EMBL/GenBank/DDBJ whole genome shotgun (WGS) entry which is preliminary data.</text>
</comment>
<sequence>MASLALRGVQCQRVLCGTVSATRQKHTMTGSGEWVPQELHSGHSSQSSHNIHQSIPKMYPNTEVPLPVNVEELQRSEKVRFSRKRSRDVSSAQNAVYSGFSSGFMGDQGSRNQSFTGSQPADSHIDVYDSGISVSLSSVMQTNVPQPFDAQGITAPGHLSMPGGGWAQDEKYVSGDLHDYHHTNSSAHVGKKGTSENTTSHLLVSLPLPGYHTTNSTTITTNFLSAPPSRCYSSIPNTRGLMTWCGSCNHNSCAIVLSSCNPLLPPGSWRQYLHTTIAATQEEKEKAPSAEQLTAGQKLQRAVKEYGSTVIVFHVTISLASLGICYLLVSSGVDMTGIIKTLGLKLGSTSETVASQTNSGDVSIETVTIVEQATTDAVSISEAGSAPNGENGSDIATALAQDISDNATAVAAGVSTFVVAYAVHKCFAPLRIAATLTATPFIVRHLRRIGVLKPPKVKVTQ</sequence>
<protein>
    <recommendedName>
        <fullName evidence="2">DUF1279 domain-containing protein</fullName>
    </recommendedName>
</protein>
<keyword evidence="4" id="KW-1185">Reference proteome</keyword>
<dbReference type="Pfam" id="PF06916">
    <property type="entry name" value="FAM210A-B_dom"/>
    <property type="match status" value="1"/>
</dbReference>
<dbReference type="PANTHER" id="PTHR21377">
    <property type="entry name" value="PROTEIN FAM210B, MITOCHONDRIAL"/>
    <property type="match status" value="1"/>
</dbReference>
<organism evidence="3 4">
    <name type="scientific">Meganyctiphanes norvegica</name>
    <name type="common">Northern krill</name>
    <name type="synonym">Thysanopoda norvegica</name>
    <dbReference type="NCBI Taxonomy" id="48144"/>
    <lineage>
        <taxon>Eukaryota</taxon>
        <taxon>Metazoa</taxon>
        <taxon>Ecdysozoa</taxon>
        <taxon>Arthropoda</taxon>
        <taxon>Crustacea</taxon>
        <taxon>Multicrustacea</taxon>
        <taxon>Malacostraca</taxon>
        <taxon>Eumalacostraca</taxon>
        <taxon>Eucarida</taxon>
        <taxon>Euphausiacea</taxon>
        <taxon>Euphausiidae</taxon>
        <taxon>Meganyctiphanes</taxon>
    </lineage>
</organism>
<evidence type="ECO:0000313" key="4">
    <source>
        <dbReference type="Proteomes" id="UP001497623"/>
    </source>
</evidence>
<name>A0AAV2SK52_MEGNR</name>
<dbReference type="InterPro" id="IPR045866">
    <property type="entry name" value="FAM210A/B-like"/>
</dbReference>
<evidence type="ECO:0000256" key="1">
    <source>
        <dbReference type="SAM" id="MobiDB-lite"/>
    </source>
</evidence>
<accession>A0AAV2SK52</accession>
<feature type="domain" description="DUF1279" evidence="2">
    <location>
        <begin position="297"/>
        <end position="441"/>
    </location>
</feature>
<reference evidence="3 4" key="1">
    <citation type="submission" date="2024-05" db="EMBL/GenBank/DDBJ databases">
        <authorList>
            <person name="Wallberg A."/>
        </authorList>
    </citation>
    <scope>NUCLEOTIDE SEQUENCE [LARGE SCALE GENOMIC DNA]</scope>
</reference>
<dbReference type="Proteomes" id="UP001497623">
    <property type="component" value="Unassembled WGS sequence"/>
</dbReference>